<organism evidence="2 3">
    <name type="scientific">Pirellulimonas nuda</name>
    <dbReference type="NCBI Taxonomy" id="2528009"/>
    <lineage>
        <taxon>Bacteria</taxon>
        <taxon>Pseudomonadati</taxon>
        <taxon>Planctomycetota</taxon>
        <taxon>Planctomycetia</taxon>
        <taxon>Pirellulales</taxon>
        <taxon>Lacipirellulaceae</taxon>
        <taxon>Pirellulimonas</taxon>
    </lineage>
</organism>
<dbReference type="SUPFAM" id="SSF158682">
    <property type="entry name" value="TerB-like"/>
    <property type="match status" value="1"/>
</dbReference>
<evidence type="ECO:0000256" key="1">
    <source>
        <dbReference type="SAM" id="Phobius"/>
    </source>
</evidence>
<reference evidence="2 3" key="1">
    <citation type="submission" date="2019-02" db="EMBL/GenBank/DDBJ databases">
        <title>Deep-cultivation of Planctomycetes and their phenomic and genomic characterization uncovers novel biology.</title>
        <authorList>
            <person name="Wiegand S."/>
            <person name="Jogler M."/>
            <person name="Boedeker C."/>
            <person name="Pinto D."/>
            <person name="Vollmers J."/>
            <person name="Rivas-Marin E."/>
            <person name="Kohn T."/>
            <person name="Peeters S.H."/>
            <person name="Heuer A."/>
            <person name="Rast P."/>
            <person name="Oberbeckmann S."/>
            <person name="Bunk B."/>
            <person name="Jeske O."/>
            <person name="Meyerdierks A."/>
            <person name="Storesund J.E."/>
            <person name="Kallscheuer N."/>
            <person name="Luecker S."/>
            <person name="Lage O.M."/>
            <person name="Pohl T."/>
            <person name="Merkel B.J."/>
            <person name="Hornburger P."/>
            <person name="Mueller R.-W."/>
            <person name="Bruemmer F."/>
            <person name="Labrenz M."/>
            <person name="Spormann A.M."/>
            <person name="Op den Camp H."/>
            <person name="Overmann J."/>
            <person name="Amann R."/>
            <person name="Jetten M.S.M."/>
            <person name="Mascher T."/>
            <person name="Medema M.H."/>
            <person name="Devos D.P."/>
            <person name="Kaster A.-K."/>
            <person name="Ovreas L."/>
            <person name="Rohde M."/>
            <person name="Galperin M.Y."/>
            <person name="Jogler C."/>
        </authorList>
    </citation>
    <scope>NUCLEOTIDE SEQUENCE [LARGE SCALE GENOMIC DNA]</scope>
    <source>
        <strain evidence="2 3">Pla175</strain>
    </source>
</reference>
<evidence type="ECO:0008006" key="4">
    <source>
        <dbReference type="Google" id="ProtNLM"/>
    </source>
</evidence>
<feature type="transmembrane region" description="Helical" evidence="1">
    <location>
        <begin position="308"/>
        <end position="328"/>
    </location>
</feature>
<name>A0A518DDA6_9BACT</name>
<dbReference type="AlphaFoldDB" id="A0A518DDA6"/>
<keyword evidence="1" id="KW-1133">Transmembrane helix</keyword>
<sequence length="499" mass="54083">MARERPNGRWEVVATGSAIVVAGVLALWENEGRFDFYRAARDAPVVQSAADAAAVDTFSLTGEVDTQVPIEGRYVKPFASYLCVDRAASVCSWHKSGDSDWKLSWGPSVPDNARNQGVKQTLRGGALFPTKYLVGDLEVHPDAVQLVDDKVPISGVDLPLTQAGRQAGLLQARACLVRGNLAHPRLGDERLDYTGVPNAPVATYFGKMDGRRARGKQFDVSPGRLSALLYERYLPADLMKNDGVLHHLVNGDRRHALGVLKSRSAKETWLARLGGAAVVVLGVYGLLERFSNLLYHVPVLGQIARWGMLLLSVLMGAALSLLVVAVSAMVHHPWALGPPLALVAAGAWWLIRGSRRAQTHAREAVDHYQHERLAQASGTPTVPLPAARDERMFSNLIKLAVGDGLGKRENRLLVRWGKKHGITKPRMQKLFAEAQRDPAPADAASRDGFILMVAVALADGKLSVREQSVLVAMAARLGISKDEVRRIIVGVATGELLPV</sequence>
<evidence type="ECO:0000313" key="3">
    <source>
        <dbReference type="Proteomes" id="UP000317429"/>
    </source>
</evidence>
<evidence type="ECO:0000313" key="2">
    <source>
        <dbReference type="EMBL" id="QDU89433.1"/>
    </source>
</evidence>
<dbReference type="Pfam" id="PF07787">
    <property type="entry name" value="TMEM43"/>
    <property type="match status" value="1"/>
</dbReference>
<gene>
    <name evidence="2" type="ORF">Pla175_28230</name>
</gene>
<keyword evidence="3" id="KW-1185">Reference proteome</keyword>
<dbReference type="InterPro" id="IPR029024">
    <property type="entry name" value="TerB-like"/>
</dbReference>
<dbReference type="KEGG" id="pnd:Pla175_28230"/>
<dbReference type="Proteomes" id="UP000317429">
    <property type="component" value="Chromosome"/>
</dbReference>
<keyword evidence="1" id="KW-0472">Membrane</keyword>
<feature type="transmembrane region" description="Helical" evidence="1">
    <location>
        <begin position="334"/>
        <end position="351"/>
    </location>
</feature>
<dbReference type="InterPro" id="IPR012430">
    <property type="entry name" value="TMEM43_fam"/>
</dbReference>
<keyword evidence="1" id="KW-0812">Transmembrane</keyword>
<proteinExistence type="predicted"/>
<dbReference type="RefSeq" id="WP_197526817.1">
    <property type="nucleotide sequence ID" value="NZ_CP036291.1"/>
</dbReference>
<dbReference type="EMBL" id="CP036291">
    <property type="protein sequence ID" value="QDU89433.1"/>
    <property type="molecule type" value="Genomic_DNA"/>
</dbReference>
<protein>
    <recommendedName>
        <fullName evidence="4">Tellurite resistance protein TerB</fullName>
    </recommendedName>
</protein>
<accession>A0A518DDA6</accession>
<dbReference type="Gene3D" id="1.10.3680.10">
    <property type="entry name" value="TerB-like"/>
    <property type="match status" value="1"/>
</dbReference>
<feature type="transmembrane region" description="Helical" evidence="1">
    <location>
        <begin position="269"/>
        <end position="287"/>
    </location>
</feature>